<dbReference type="InterPro" id="IPR008030">
    <property type="entry name" value="NmrA-like"/>
</dbReference>
<organism evidence="2 3">
    <name type="scientific">Lactiplantibacillus plantarum</name>
    <name type="common">Lactobacillus plantarum</name>
    <dbReference type="NCBI Taxonomy" id="1590"/>
    <lineage>
        <taxon>Bacteria</taxon>
        <taxon>Bacillati</taxon>
        <taxon>Bacillota</taxon>
        <taxon>Bacilli</taxon>
        <taxon>Lactobacillales</taxon>
        <taxon>Lactobacillaceae</taxon>
        <taxon>Lactiplantibacillus</taxon>
    </lineage>
</organism>
<evidence type="ECO:0000313" key="3">
    <source>
        <dbReference type="Proteomes" id="UP000094892"/>
    </source>
</evidence>
<dbReference type="PATRIC" id="fig|1590.143.peg.2473"/>
<name>A0A0G9F6V8_LACPN</name>
<proteinExistence type="predicted"/>
<dbReference type="SUPFAM" id="SSF51735">
    <property type="entry name" value="NAD(P)-binding Rossmann-fold domains"/>
    <property type="match status" value="1"/>
</dbReference>
<dbReference type="RefSeq" id="WP_022638194.1">
    <property type="nucleotide sequence ID" value="NZ_AP018405.1"/>
</dbReference>
<sequence>MKGRVKLKYAITGATGHLGQQIVAAMRPLVATTELYLGVHTLSKAQVYQQQGLHVAAIDYQQPEQLRAFFQDSDVLIYIPSKSHDSYSRVQEFENVLAAVQQANVHHFLVMGFIADQVNNPFELSAFYGYVPRRLAGSDINYTIVRNALYADPLVPYLPELIERHNVVYPMADQALSFISQADSAAAFAKVATTPDLLQRGRIYTLTQSRAYTMPELATVLSQVSGQPIGYRPVSLQAFSDMYNQNGEGPMLASMYAGGARGLLATVSDDYQLIMDRPAQSLLDYLQTNYQKS</sequence>
<dbReference type="EMBL" id="MCOL01000001">
    <property type="protein sequence ID" value="ODO62908.1"/>
    <property type="molecule type" value="Genomic_DNA"/>
</dbReference>
<evidence type="ECO:0000313" key="2">
    <source>
        <dbReference type="EMBL" id="ODO62908.1"/>
    </source>
</evidence>
<dbReference type="Pfam" id="PF05368">
    <property type="entry name" value="NmrA"/>
    <property type="match status" value="1"/>
</dbReference>
<keyword evidence="2" id="KW-0560">Oxidoreductase</keyword>
<dbReference type="PANTHER" id="PTHR47129:SF1">
    <property type="entry name" value="NMRA-LIKE DOMAIN-CONTAINING PROTEIN"/>
    <property type="match status" value="1"/>
</dbReference>
<accession>A0A0G9F6V8</accession>
<feature type="domain" description="NmrA-like" evidence="1">
    <location>
        <begin position="10"/>
        <end position="250"/>
    </location>
</feature>
<dbReference type="AlphaFoldDB" id="A0A0G9F6V8"/>
<dbReference type="InterPro" id="IPR052718">
    <property type="entry name" value="NmrA-type_oxidoreductase"/>
</dbReference>
<dbReference type="InterPro" id="IPR036291">
    <property type="entry name" value="NAD(P)-bd_dom_sf"/>
</dbReference>
<reference evidence="2 3" key="1">
    <citation type="submission" date="2016-08" db="EMBL/GenBank/DDBJ databases">
        <title>Genome sequencing of Lactobacillus plantarum JSA22, isolated from fermented soybean paste.</title>
        <authorList>
            <person name="Choi H.S."/>
        </authorList>
    </citation>
    <scope>NUCLEOTIDE SEQUENCE [LARGE SCALE GENOMIC DNA]</scope>
    <source>
        <strain evidence="2 3">JSA22</strain>
    </source>
</reference>
<dbReference type="EC" id="1.6.5.2" evidence="2"/>
<comment type="caution">
    <text evidence="2">The sequence shown here is derived from an EMBL/GenBank/DDBJ whole genome shotgun (WGS) entry which is preliminary data.</text>
</comment>
<dbReference type="CDD" id="cd05269">
    <property type="entry name" value="TMR_SDR_a"/>
    <property type="match status" value="1"/>
</dbReference>
<dbReference type="Gene3D" id="3.90.25.10">
    <property type="entry name" value="UDP-galactose 4-epimerase, domain 1"/>
    <property type="match status" value="1"/>
</dbReference>
<dbReference type="Gene3D" id="3.40.50.720">
    <property type="entry name" value="NAD(P)-binding Rossmann-like Domain"/>
    <property type="match status" value="1"/>
</dbReference>
<dbReference type="PANTHER" id="PTHR47129">
    <property type="entry name" value="QUINONE OXIDOREDUCTASE 2"/>
    <property type="match status" value="1"/>
</dbReference>
<evidence type="ECO:0000259" key="1">
    <source>
        <dbReference type="Pfam" id="PF05368"/>
    </source>
</evidence>
<dbReference type="Proteomes" id="UP000094892">
    <property type="component" value="Unassembled WGS sequence"/>
</dbReference>
<dbReference type="GO" id="GO:0003955">
    <property type="term" value="F:NAD(P)H dehydrogenase (quinone) activity"/>
    <property type="evidence" value="ECO:0007669"/>
    <property type="project" value="UniProtKB-EC"/>
</dbReference>
<gene>
    <name evidence="2" type="ORF">LPJSA22_02926</name>
</gene>
<protein>
    <submittedName>
        <fullName evidence="2">NAD(P)H dehydrogenase (Quinone)</fullName>
        <ecNumber evidence="2">1.6.5.2</ecNumber>
    </submittedName>
</protein>